<comment type="caution">
    <text evidence="2">The sequence shown here is derived from an EMBL/GenBank/DDBJ whole genome shotgun (WGS) entry which is preliminary data.</text>
</comment>
<feature type="compositionally biased region" description="Low complexity" evidence="1">
    <location>
        <begin position="112"/>
        <end position="132"/>
    </location>
</feature>
<proteinExistence type="predicted"/>
<evidence type="ECO:0000256" key="1">
    <source>
        <dbReference type="SAM" id="MobiDB-lite"/>
    </source>
</evidence>
<organism evidence="2 3">
    <name type="scientific">Ascochyta lentis</name>
    <dbReference type="NCBI Taxonomy" id="205686"/>
    <lineage>
        <taxon>Eukaryota</taxon>
        <taxon>Fungi</taxon>
        <taxon>Dikarya</taxon>
        <taxon>Ascomycota</taxon>
        <taxon>Pezizomycotina</taxon>
        <taxon>Dothideomycetes</taxon>
        <taxon>Pleosporomycetidae</taxon>
        <taxon>Pleosporales</taxon>
        <taxon>Pleosporineae</taxon>
        <taxon>Didymellaceae</taxon>
        <taxon>Ascochyta</taxon>
    </lineage>
</organism>
<accession>A0A8H7MF37</accession>
<feature type="compositionally biased region" description="Basic and acidic residues" evidence="1">
    <location>
        <begin position="39"/>
        <end position="52"/>
    </location>
</feature>
<feature type="region of interest" description="Disordered" evidence="1">
    <location>
        <begin position="17"/>
        <end position="222"/>
    </location>
</feature>
<protein>
    <submittedName>
        <fullName evidence="2">Uncharacterized protein</fullName>
    </submittedName>
</protein>
<dbReference type="EMBL" id="RZGK01000018">
    <property type="protein sequence ID" value="KAF9692663.1"/>
    <property type="molecule type" value="Genomic_DNA"/>
</dbReference>
<dbReference type="AlphaFoldDB" id="A0A8H7MF37"/>
<feature type="compositionally biased region" description="Basic residues" evidence="1">
    <location>
        <begin position="19"/>
        <end position="38"/>
    </location>
</feature>
<feature type="compositionally biased region" description="Basic and acidic residues" evidence="1">
    <location>
        <begin position="133"/>
        <end position="164"/>
    </location>
</feature>
<reference evidence="2" key="1">
    <citation type="submission" date="2018-12" db="EMBL/GenBank/DDBJ databases">
        <authorList>
            <person name="Syme R.A."/>
            <person name="Farfan-Caceres L."/>
            <person name="Lichtenzveig J."/>
        </authorList>
    </citation>
    <scope>NUCLEOTIDE SEQUENCE</scope>
    <source>
        <strain evidence="2">Al4</strain>
    </source>
</reference>
<name>A0A8H7MF37_9PLEO</name>
<feature type="compositionally biased region" description="Pro residues" evidence="1">
    <location>
        <begin position="63"/>
        <end position="97"/>
    </location>
</feature>
<feature type="compositionally biased region" description="Basic and acidic residues" evidence="1">
    <location>
        <begin position="196"/>
        <end position="206"/>
    </location>
</feature>
<gene>
    <name evidence="2" type="ORF">EKO04_009584</name>
</gene>
<dbReference type="Proteomes" id="UP000651452">
    <property type="component" value="Unassembled WGS sequence"/>
</dbReference>
<evidence type="ECO:0000313" key="2">
    <source>
        <dbReference type="EMBL" id="KAF9692663.1"/>
    </source>
</evidence>
<dbReference type="OrthoDB" id="3800879at2759"/>
<feature type="compositionally biased region" description="Basic and acidic residues" evidence="1">
    <location>
        <begin position="213"/>
        <end position="222"/>
    </location>
</feature>
<reference evidence="2" key="2">
    <citation type="submission" date="2020-09" db="EMBL/GenBank/DDBJ databases">
        <title>Reference genome assembly for Australian Ascochyta lentis isolate Al4.</title>
        <authorList>
            <person name="Lee R.C."/>
            <person name="Farfan-Caceres L.M."/>
            <person name="Debler J.W."/>
            <person name="Williams A.H."/>
            <person name="Henares B.M."/>
        </authorList>
    </citation>
    <scope>NUCLEOTIDE SEQUENCE</scope>
    <source>
        <strain evidence="2">Al4</strain>
    </source>
</reference>
<sequence>MCLVKVKQEEDVVVPYRVVSRHNHSPPRRRASRQSTHRYSREVVRESRHESPRPSASFVAVPTPQPKPLAIPPPQPVPVFVEPPPAPVYAPAPPPPASHISSRHSHHGAAQYVEVSPRSSYSSRSSSPNRSEYVYREREVRRERAYSPERGPQYEHYRYVEPARSESSFGGGRGHGGRERSRSRVNVDYGRQRSRSRGDAYREESTRVTIVDDDGRRRRDYR</sequence>
<evidence type="ECO:0000313" key="3">
    <source>
        <dbReference type="Proteomes" id="UP000651452"/>
    </source>
</evidence>
<keyword evidence="3" id="KW-1185">Reference proteome</keyword>